<feature type="domain" description="Bacteriophage T5 Orf172 DNA-binding" evidence="1">
    <location>
        <begin position="62"/>
        <end position="137"/>
    </location>
</feature>
<dbReference type="SMART" id="SM00974">
    <property type="entry name" value="T5orf172"/>
    <property type="match status" value="1"/>
</dbReference>
<dbReference type="Proteomes" id="UP001241988">
    <property type="component" value="Unassembled WGS sequence"/>
</dbReference>
<dbReference type="GO" id="GO:0004519">
    <property type="term" value="F:endonuclease activity"/>
    <property type="evidence" value="ECO:0007669"/>
    <property type="project" value="UniProtKB-KW"/>
</dbReference>
<evidence type="ECO:0000313" key="2">
    <source>
        <dbReference type="EMBL" id="MDQ0428548.1"/>
    </source>
</evidence>
<dbReference type="RefSeq" id="WP_308786721.1">
    <property type="nucleotide sequence ID" value="NZ_JAUSWB010000003.1"/>
</dbReference>
<keyword evidence="3" id="KW-1185">Reference proteome</keyword>
<proteinExistence type="predicted"/>
<protein>
    <submittedName>
        <fullName evidence="2">GIY-YIG superfamily endonuclease</fullName>
    </submittedName>
</protein>
<dbReference type="Pfam" id="PF13455">
    <property type="entry name" value="MUG113"/>
    <property type="match status" value="1"/>
</dbReference>
<sequence length="228" mass="26206">MVKNIFNKLFSSKAAPEPSITPPTVQQHKIYLFESNQYELEKIIDSPDLQGKAPGYVYFVQEYMNGSFKIGKTKNLEKRMNIFGVKLPFENKLIFLIKTGNHHQTEAAFHKHFSAKRLEGEWFALNKEDLAWIKAGKYTVEINQTILPLEEKKTAIKTEDENKEDKLLTSKQVEFAKTLLTKLENEYELATDLATLTQKDLNRLSGYFRFKNKGALNNLVAAGVLKEK</sequence>
<comment type="caution">
    <text evidence="2">The sequence shown here is derived from an EMBL/GenBank/DDBJ whole genome shotgun (WGS) entry which is preliminary data.</text>
</comment>
<reference evidence="2 3" key="1">
    <citation type="submission" date="2023-07" db="EMBL/GenBank/DDBJ databases">
        <title>Genomic Encyclopedia of Type Strains, Phase IV (KMG-IV): sequencing the most valuable type-strain genomes for metagenomic binning, comparative biology and taxonomic classification.</title>
        <authorList>
            <person name="Goeker M."/>
        </authorList>
    </citation>
    <scope>NUCLEOTIDE SEQUENCE [LARGE SCALE GENOMIC DNA]</scope>
    <source>
        <strain evidence="2 3">DSM 16419</strain>
    </source>
</reference>
<accession>A0ABU0GTB7</accession>
<dbReference type="EMBL" id="JAUSWB010000003">
    <property type="protein sequence ID" value="MDQ0428548.1"/>
    <property type="molecule type" value="Genomic_DNA"/>
</dbReference>
<name>A0ABU0GTB7_9BACL</name>
<keyword evidence="2" id="KW-0255">Endonuclease</keyword>
<evidence type="ECO:0000313" key="3">
    <source>
        <dbReference type="Proteomes" id="UP001241988"/>
    </source>
</evidence>
<gene>
    <name evidence="2" type="ORF">QOZ98_001374</name>
</gene>
<keyword evidence="2" id="KW-0540">Nuclease</keyword>
<organism evidence="2 3">
    <name type="scientific">Planomicrobium stackebrandtii</name>
    <dbReference type="NCBI Taxonomy" id="253160"/>
    <lineage>
        <taxon>Bacteria</taxon>
        <taxon>Bacillati</taxon>
        <taxon>Bacillota</taxon>
        <taxon>Bacilli</taxon>
        <taxon>Bacillales</taxon>
        <taxon>Caryophanaceae</taxon>
        <taxon>Planomicrobium</taxon>
    </lineage>
</organism>
<dbReference type="InterPro" id="IPR018306">
    <property type="entry name" value="Phage_T5_Orf172_DNA-bd"/>
</dbReference>
<evidence type="ECO:0000259" key="1">
    <source>
        <dbReference type="SMART" id="SM00974"/>
    </source>
</evidence>
<keyword evidence="2" id="KW-0378">Hydrolase</keyword>